<dbReference type="Proteomes" id="UP001160148">
    <property type="component" value="Unassembled WGS sequence"/>
</dbReference>
<accession>A0AAV0Y6X3</accession>
<dbReference type="InterPro" id="IPR048365">
    <property type="entry name" value="TNP-like_RNaseH_N"/>
</dbReference>
<protein>
    <recommendedName>
        <fullName evidence="5">THAP domain-containing protein 9</fullName>
    </recommendedName>
</protein>
<sequence length="294" mass="33831">MDNKRQIFGFVDMGIDGLYDHDDPPEAKNALVFIVVALNGYWKLPIGYFLIDSLNGKERANLLETAMSLLTEIKIKIYSITFDGAHVNTAMCTHLGAKFTLNNPKTFIEYKDTEGKEQQMFIFYDPAHMLKLIRNTFQNKKVIKNKNGQLIKWEYLVKLVDVQTNQKLHAVNKLTYRHIHFFNEKMNVRLAAQTLSQSVCDSLKFMSTVDSSFEDSSATSEFCAMINNAFDITNSRSKFSKKPFNKAISEETFEKYEEFMKEFKIYIKGLSFLDGTMVVNSQRKTGFLGLLFSL</sequence>
<dbReference type="AlphaFoldDB" id="A0AAV0Y6X3"/>
<dbReference type="InterPro" id="IPR048366">
    <property type="entry name" value="TNP-like_GBD"/>
</dbReference>
<organism evidence="3 4">
    <name type="scientific">Macrosiphum euphorbiae</name>
    <name type="common">potato aphid</name>
    <dbReference type="NCBI Taxonomy" id="13131"/>
    <lineage>
        <taxon>Eukaryota</taxon>
        <taxon>Metazoa</taxon>
        <taxon>Ecdysozoa</taxon>
        <taxon>Arthropoda</taxon>
        <taxon>Hexapoda</taxon>
        <taxon>Insecta</taxon>
        <taxon>Pterygota</taxon>
        <taxon>Neoptera</taxon>
        <taxon>Paraneoptera</taxon>
        <taxon>Hemiptera</taxon>
        <taxon>Sternorrhyncha</taxon>
        <taxon>Aphidomorpha</taxon>
        <taxon>Aphidoidea</taxon>
        <taxon>Aphididae</taxon>
        <taxon>Macrosiphini</taxon>
        <taxon>Macrosiphum</taxon>
    </lineage>
</organism>
<feature type="domain" description="Transposable element P transposase-like RNase H" evidence="1">
    <location>
        <begin position="3"/>
        <end position="96"/>
    </location>
</feature>
<dbReference type="Pfam" id="PF21787">
    <property type="entry name" value="TNP-like_RNaseH_N"/>
    <property type="match status" value="1"/>
</dbReference>
<comment type="caution">
    <text evidence="3">The sequence shown here is derived from an EMBL/GenBank/DDBJ whole genome shotgun (WGS) entry which is preliminary data.</text>
</comment>
<dbReference type="Pfam" id="PF21788">
    <property type="entry name" value="TNP-like_GBD"/>
    <property type="match status" value="1"/>
</dbReference>
<keyword evidence="4" id="KW-1185">Reference proteome</keyword>
<evidence type="ECO:0000259" key="1">
    <source>
        <dbReference type="Pfam" id="PF21787"/>
    </source>
</evidence>
<name>A0AAV0Y6X3_9HEMI</name>
<evidence type="ECO:0000259" key="2">
    <source>
        <dbReference type="Pfam" id="PF21788"/>
    </source>
</evidence>
<dbReference type="EMBL" id="CARXXK010001381">
    <property type="protein sequence ID" value="CAI6375887.1"/>
    <property type="molecule type" value="Genomic_DNA"/>
</dbReference>
<feature type="domain" description="Transposable element P transposase-like GTP-binding insertion" evidence="2">
    <location>
        <begin position="127"/>
        <end position="244"/>
    </location>
</feature>
<dbReference type="PANTHER" id="PTHR47577:SF2">
    <property type="entry name" value="THAP DOMAIN CONTAINING 9"/>
    <property type="match status" value="1"/>
</dbReference>
<proteinExistence type="predicted"/>
<evidence type="ECO:0008006" key="5">
    <source>
        <dbReference type="Google" id="ProtNLM"/>
    </source>
</evidence>
<dbReference type="PANTHER" id="PTHR47577">
    <property type="entry name" value="THAP DOMAIN-CONTAINING PROTEIN 6"/>
    <property type="match status" value="1"/>
</dbReference>
<evidence type="ECO:0000313" key="3">
    <source>
        <dbReference type="EMBL" id="CAI6375887.1"/>
    </source>
</evidence>
<gene>
    <name evidence="3" type="ORF">MEUPH1_LOCUS29329</name>
</gene>
<reference evidence="3 4" key="1">
    <citation type="submission" date="2023-01" db="EMBL/GenBank/DDBJ databases">
        <authorList>
            <person name="Whitehead M."/>
        </authorList>
    </citation>
    <scope>NUCLEOTIDE SEQUENCE [LARGE SCALE GENOMIC DNA]</scope>
</reference>
<evidence type="ECO:0000313" key="4">
    <source>
        <dbReference type="Proteomes" id="UP001160148"/>
    </source>
</evidence>